<proteinExistence type="inferred from homology"/>
<gene>
    <name evidence="7" type="ORF">MHYMCMPASI_00414</name>
</gene>
<feature type="domain" description="Aminotransferase class I/classII large" evidence="6">
    <location>
        <begin position="33"/>
        <end position="393"/>
    </location>
</feature>
<comment type="similarity">
    <text evidence="2">Belongs to the class-I pyridoxal-phosphate-dependent aminotransferase family.</text>
</comment>
<name>A0A8S4C4N3_9ACAR</name>
<evidence type="ECO:0000313" key="7">
    <source>
        <dbReference type="EMBL" id="CAG7591234.1"/>
    </source>
</evidence>
<organism evidence="7 8">
    <name type="scientific">Hyalomma marginatum</name>
    <dbReference type="NCBI Taxonomy" id="34627"/>
    <lineage>
        <taxon>Eukaryota</taxon>
        <taxon>Metazoa</taxon>
        <taxon>Ecdysozoa</taxon>
        <taxon>Arthropoda</taxon>
        <taxon>Chelicerata</taxon>
        <taxon>Arachnida</taxon>
        <taxon>Acari</taxon>
        <taxon>Parasitiformes</taxon>
        <taxon>Ixodida</taxon>
        <taxon>Ixodoidea</taxon>
        <taxon>Ixodidae</taxon>
        <taxon>Hyalomminae</taxon>
        <taxon>Hyalomma</taxon>
    </lineage>
</organism>
<dbReference type="GO" id="GO:0033853">
    <property type="term" value="F:aspartate-prephenate aminotransferase activity"/>
    <property type="evidence" value="ECO:0007669"/>
    <property type="project" value="UniProtKB-ARBA"/>
</dbReference>
<dbReference type="InterPro" id="IPR050596">
    <property type="entry name" value="AspAT/PAT-like"/>
</dbReference>
<keyword evidence="5" id="KW-0663">Pyridoxal phosphate</keyword>
<dbReference type="InterPro" id="IPR015421">
    <property type="entry name" value="PyrdxlP-dep_Trfase_major"/>
</dbReference>
<evidence type="ECO:0000313" key="8">
    <source>
        <dbReference type="Proteomes" id="UP000837675"/>
    </source>
</evidence>
<comment type="caution">
    <text evidence="7">The sequence shown here is derived from an EMBL/GenBank/DDBJ whole genome shotgun (WGS) entry which is preliminary data.</text>
</comment>
<keyword evidence="3 7" id="KW-0032">Aminotransferase</keyword>
<dbReference type="Gene3D" id="3.90.1150.10">
    <property type="entry name" value="Aspartate Aminotransferase, domain 1"/>
    <property type="match status" value="1"/>
</dbReference>
<evidence type="ECO:0000256" key="1">
    <source>
        <dbReference type="ARBA" id="ARBA00001933"/>
    </source>
</evidence>
<dbReference type="InterPro" id="IPR004839">
    <property type="entry name" value="Aminotransferase_I/II_large"/>
</dbReference>
<dbReference type="InterPro" id="IPR015422">
    <property type="entry name" value="PyrdxlP-dep_Trfase_small"/>
</dbReference>
<dbReference type="Proteomes" id="UP000837675">
    <property type="component" value="Unassembled WGS sequence"/>
</dbReference>
<dbReference type="InterPro" id="IPR015424">
    <property type="entry name" value="PyrdxlP-dep_Trfase"/>
</dbReference>
<dbReference type="GO" id="GO:0033854">
    <property type="term" value="F:glutamate-prephenate aminotransferase activity"/>
    <property type="evidence" value="ECO:0007669"/>
    <property type="project" value="UniProtKB-ARBA"/>
</dbReference>
<dbReference type="InterPro" id="IPR004838">
    <property type="entry name" value="NHTrfase_class1_PyrdxlP-BS"/>
</dbReference>
<keyword evidence="8" id="KW-1185">Reference proteome</keyword>
<evidence type="ECO:0000256" key="2">
    <source>
        <dbReference type="ARBA" id="ARBA00007441"/>
    </source>
</evidence>
<keyword evidence="4" id="KW-0808">Transferase</keyword>
<comment type="cofactor">
    <cofactor evidence="1">
        <name>pyridoxal 5'-phosphate</name>
        <dbReference type="ChEBI" id="CHEBI:597326"/>
    </cofactor>
</comment>
<reference evidence="7" key="1">
    <citation type="submission" date="2021-06" db="EMBL/GenBank/DDBJ databases">
        <authorList>
            <person name="Nardi T."/>
            <person name="Nardi T."/>
        </authorList>
    </citation>
    <scope>NUCLEOTIDE SEQUENCE</scope>
</reference>
<dbReference type="AlphaFoldDB" id="A0A8S4C4N3"/>
<dbReference type="Pfam" id="PF00155">
    <property type="entry name" value="Aminotran_1_2"/>
    <property type="match status" value="1"/>
</dbReference>
<dbReference type="SUPFAM" id="SSF53383">
    <property type="entry name" value="PLP-dependent transferases"/>
    <property type="match status" value="1"/>
</dbReference>
<dbReference type="FunFam" id="3.40.640.10:FF:000033">
    <property type="entry name" value="Aspartate aminotransferase"/>
    <property type="match status" value="1"/>
</dbReference>
<dbReference type="PANTHER" id="PTHR46383">
    <property type="entry name" value="ASPARTATE AMINOTRANSFERASE"/>
    <property type="match status" value="1"/>
</dbReference>
<evidence type="ECO:0000256" key="4">
    <source>
        <dbReference type="ARBA" id="ARBA00022679"/>
    </source>
</evidence>
<protein>
    <submittedName>
        <fullName evidence="7">Pyridoxal phosphate-dependent aminotransferase</fullName>
    </submittedName>
</protein>
<dbReference type="PROSITE" id="PS00105">
    <property type="entry name" value="AA_TRANSFER_CLASS_1"/>
    <property type="match status" value="1"/>
</dbReference>
<evidence type="ECO:0000256" key="3">
    <source>
        <dbReference type="ARBA" id="ARBA00022576"/>
    </source>
</evidence>
<evidence type="ECO:0000256" key="5">
    <source>
        <dbReference type="ARBA" id="ARBA00022898"/>
    </source>
</evidence>
<dbReference type="Gene3D" id="3.40.640.10">
    <property type="entry name" value="Type I PLP-dependent aspartate aminotransferase-like (Major domain)"/>
    <property type="match status" value="1"/>
</dbReference>
<dbReference type="GO" id="GO:0006520">
    <property type="term" value="P:amino acid metabolic process"/>
    <property type="evidence" value="ECO:0007669"/>
    <property type="project" value="InterPro"/>
</dbReference>
<dbReference type="GO" id="GO:0030170">
    <property type="term" value="F:pyridoxal phosphate binding"/>
    <property type="evidence" value="ECO:0007669"/>
    <property type="project" value="InterPro"/>
</dbReference>
<accession>A0A8S4C4N3</accession>
<evidence type="ECO:0000259" key="6">
    <source>
        <dbReference type="Pfam" id="PF00155"/>
    </source>
</evidence>
<sequence length="401" mass="43544">MAKIISSLVNQIKPSSTLAITEKVMAMKAAGINVISLSAGEPDFDTPDNIKLAAIKAIQNGNTKYTPVDGTRALKQAVQDKFVRENNLKFDLNQITVGSGAKQVIFNALLASMNPGDEVIIPAPYWVSYPEMVIFAGGTSVIVECLMSNDFKLQPEDLEKSITSRTKWLILNSPSNPTGAVYSSQELQKIAKVLLKHHQVYILCDDIYEHIIFDQFQFNSLATIEPKLYNRILTVNGLSKGYSMTGWRLGYAGGPKELIAAMSTVQSQSTSNPCSISQAAGVEALVGPQEFVKEKANIFQKRRDLVLDRIDDIIGLSCSKPGGAFYLFPNCSALLGTKSPKGALIASSVDIAEYLLEEALVAVVPGSAFGAEGFFRISYATSESNLDTALKRIKEACEKLI</sequence>
<dbReference type="EMBL" id="CAJVAF010000170">
    <property type="protein sequence ID" value="CAG7591234.1"/>
    <property type="molecule type" value="Genomic_DNA"/>
</dbReference>
<dbReference type="CDD" id="cd00609">
    <property type="entry name" value="AAT_like"/>
    <property type="match status" value="1"/>
</dbReference>
<dbReference type="PANTHER" id="PTHR46383:SF1">
    <property type="entry name" value="ASPARTATE AMINOTRANSFERASE"/>
    <property type="match status" value="1"/>
</dbReference>